<dbReference type="CDD" id="cd00920">
    <property type="entry name" value="Cupredoxin"/>
    <property type="match status" value="1"/>
</dbReference>
<evidence type="ECO:0000256" key="1">
    <source>
        <dbReference type="SAM" id="MobiDB-lite"/>
    </source>
</evidence>
<feature type="region of interest" description="Disordered" evidence="1">
    <location>
        <begin position="141"/>
        <end position="177"/>
    </location>
</feature>
<feature type="non-terminal residue" evidence="4">
    <location>
        <position position="210"/>
    </location>
</feature>
<dbReference type="InterPro" id="IPR008972">
    <property type="entry name" value="Cupredoxin"/>
</dbReference>
<accession>A0A9W8MJP1</accession>
<dbReference type="OrthoDB" id="1921208at2759"/>
<comment type="caution">
    <text evidence="4">The sequence shown here is derived from an EMBL/GenBank/DDBJ whole genome shotgun (WGS) entry which is preliminary data.</text>
</comment>
<keyword evidence="2" id="KW-0732">Signal</keyword>
<feature type="signal peptide" evidence="2">
    <location>
        <begin position="1"/>
        <end position="21"/>
    </location>
</feature>
<feature type="chain" id="PRO_5040888008" description="Phytocyanin domain-containing protein" evidence="2">
    <location>
        <begin position="22"/>
        <end position="210"/>
    </location>
</feature>
<name>A0A9W8MJP1_9AGAR</name>
<dbReference type="InterPro" id="IPR052953">
    <property type="entry name" value="Ser-rich/MCO-related"/>
</dbReference>
<sequence length="210" mass="21422">MRFSTGAAFVFLASALTTVLAETFVVTVGKNASLLFEPTSVTAKVGDVIAFQFMSKNHTVTQSTFDNPCAAKADGVDSGYQFIPQGTNVFPQWSITVNNDTAPLWFFCNQRPHCERGMVFAVNPTAEKTFEKFNANALASAPPASTSAPAPAATTAAPPTATGTSAPDTGAANAAAGALSSPAGSGAMSRASISGWPVVLASVIIGALAL</sequence>
<dbReference type="Gene3D" id="2.60.40.420">
    <property type="entry name" value="Cupredoxins - blue copper proteins"/>
    <property type="match status" value="1"/>
</dbReference>
<evidence type="ECO:0000313" key="5">
    <source>
        <dbReference type="Proteomes" id="UP001140091"/>
    </source>
</evidence>
<dbReference type="PANTHER" id="PTHR34883">
    <property type="entry name" value="SERINE-RICH PROTEIN, PUTATIVE-RELATED-RELATED"/>
    <property type="match status" value="1"/>
</dbReference>
<dbReference type="Proteomes" id="UP001140091">
    <property type="component" value="Unassembled WGS sequence"/>
</dbReference>
<dbReference type="InterPro" id="IPR003245">
    <property type="entry name" value="Phytocyanin_dom"/>
</dbReference>
<dbReference type="PANTHER" id="PTHR34883:SF15">
    <property type="entry name" value="EXTRACELLULAR SERINE-RICH PROTEIN"/>
    <property type="match status" value="1"/>
</dbReference>
<gene>
    <name evidence="4" type="ORF">H1R20_g2588</name>
</gene>
<organism evidence="4 5">
    <name type="scientific">Candolleomyces eurysporus</name>
    <dbReference type="NCBI Taxonomy" id="2828524"/>
    <lineage>
        <taxon>Eukaryota</taxon>
        <taxon>Fungi</taxon>
        <taxon>Dikarya</taxon>
        <taxon>Basidiomycota</taxon>
        <taxon>Agaricomycotina</taxon>
        <taxon>Agaricomycetes</taxon>
        <taxon>Agaricomycetidae</taxon>
        <taxon>Agaricales</taxon>
        <taxon>Agaricineae</taxon>
        <taxon>Psathyrellaceae</taxon>
        <taxon>Candolleomyces</taxon>
    </lineage>
</organism>
<reference evidence="4" key="1">
    <citation type="submission" date="2022-06" db="EMBL/GenBank/DDBJ databases">
        <title>Genome Sequence of Candolleomyces eurysporus.</title>
        <authorList>
            <person name="Buettner E."/>
        </authorList>
    </citation>
    <scope>NUCLEOTIDE SEQUENCE</scope>
    <source>
        <strain evidence="4">VTCC 930004</strain>
    </source>
</reference>
<dbReference type="GO" id="GO:0009055">
    <property type="term" value="F:electron transfer activity"/>
    <property type="evidence" value="ECO:0007669"/>
    <property type="project" value="InterPro"/>
</dbReference>
<evidence type="ECO:0000256" key="2">
    <source>
        <dbReference type="SAM" id="SignalP"/>
    </source>
</evidence>
<evidence type="ECO:0000313" key="4">
    <source>
        <dbReference type="EMBL" id="KAJ2934445.1"/>
    </source>
</evidence>
<dbReference type="AlphaFoldDB" id="A0A9W8MJP1"/>
<dbReference type="Pfam" id="PF02298">
    <property type="entry name" value="Cu_bind_like"/>
    <property type="match status" value="1"/>
</dbReference>
<protein>
    <recommendedName>
        <fullName evidence="3">Phytocyanin domain-containing protein</fullName>
    </recommendedName>
</protein>
<proteinExistence type="predicted"/>
<dbReference type="SUPFAM" id="SSF49503">
    <property type="entry name" value="Cupredoxins"/>
    <property type="match status" value="1"/>
</dbReference>
<keyword evidence="5" id="KW-1185">Reference proteome</keyword>
<evidence type="ECO:0000259" key="3">
    <source>
        <dbReference type="Pfam" id="PF02298"/>
    </source>
</evidence>
<dbReference type="EMBL" id="JANBPK010000717">
    <property type="protein sequence ID" value="KAJ2934445.1"/>
    <property type="molecule type" value="Genomic_DNA"/>
</dbReference>
<feature type="domain" description="Phytocyanin" evidence="3">
    <location>
        <begin position="39"/>
        <end position="118"/>
    </location>
</feature>